<accession>A0A1R4G6D3</accession>
<evidence type="ECO:0000313" key="1">
    <source>
        <dbReference type="EMBL" id="SJM63758.1"/>
    </source>
</evidence>
<sequence length="37" mass="4117">MVAVVGQGNQALDGRNRNVIRYSGFYHQGAVVAKKRR</sequence>
<gene>
    <name evidence="1" type="ORF">FM111_09825</name>
</gene>
<reference evidence="1 2" key="1">
    <citation type="submission" date="2017-02" db="EMBL/GenBank/DDBJ databases">
        <authorList>
            <person name="Peterson S.W."/>
        </authorList>
    </citation>
    <scope>NUCLEOTIDE SEQUENCE [LARGE SCALE GENOMIC DNA]</scope>
    <source>
        <strain evidence="1 2">3F5N</strain>
    </source>
</reference>
<protein>
    <submittedName>
        <fullName evidence="1">Uncharacterized protein</fullName>
    </submittedName>
</protein>
<evidence type="ECO:0000313" key="2">
    <source>
        <dbReference type="Proteomes" id="UP000195766"/>
    </source>
</evidence>
<name>A0A1R4G6D3_BREDI</name>
<dbReference type="EMBL" id="FUIE01000051">
    <property type="protein sequence ID" value="SJM63758.1"/>
    <property type="molecule type" value="Genomic_DNA"/>
</dbReference>
<proteinExistence type="predicted"/>
<dbReference type="Proteomes" id="UP000195766">
    <property type="component" value="Unassembled WGS sequence"/>
</dbReference>
<dbReference type="AlphaFoldDB" id="A0A1R4G6D3"/>
<organism evidence="1 2">
    <name type="scientific">Brevundimonas diminuta 3F5N</name>
    <dbReference type="NCBI Taxonomy" id="1255603"/>
    <lineage>
        <taxon>Bacteria</taxon>
        <taxon>Pseudomonadati</taxon>
        <taxon>Pseudomonadota</taxon>
        <taxon>Alphaproteobacteria</taxon>
        <taxon>Caulobacterales</taxon>
        <taxon>Caulobacteraceae</taxon>
        <taxon>Brevundimonas</taxon>
    </lineage>
</organism>